<comment type="caution">
    <text evidence="2">The sequence shown here is derived from an EMBL/GenBank/DDBJ whole genome shotgun (WGS) entry which is preliminary data.</text>
</comment>
<dbReference type="RefSeq" id="WP_188039940.1">
    <property type="nucleotide sequence ID" value="NZ_JACVHF010000008.1"/>
</dbReference>
<dbReference type="PANTHER" id="PTHR37166:SF1">
    <property type="entry name" value="PROTEIN FLAG"/>
    <property type="match status" value="1"/>
</dbReference>
<organism evidence="2 3">
    <name type="scientific">Heliobacterium chlorum</name>
    <dbReference type="NCBI Taxonomy" id="2698"/>
    <lineage>
        <taxon>Bacteria</taxon>
        <taxon>Bacillati</taxon>
        <taxon>Bacillota</taxon>
        <taxon>Clostridia</taxon>
        <taxon>Eubacteriales</taxon>
        <taxon>Heliobacteriaceae</taxon>
        <taxon>Heliobacterium</taxon>
    </lineage>
</organism>
<evidence type="ECO:0000256" key="1">
    <source>
        <dbReference type="SAM" id="MobiDB-lite"/>
    </source>
</evidence>
<accession>A0ABR7T1P8</accession>
<feature type="compositionally biased region" description="Basic and acidic residues" evidence="1">
    <location>
        <begin position="30"/>
        <end position="43"/>
    </location>
</feature>
<protein>
    <submittedName>
        <fullName evidence="2">Flagellar protein FlaG</fullName>
    </submittedName>
</protein>
<evidence type="ECO:0000313" key="2">
    <source>
        <dbReference type="EMBL" id="MBC9784708.1"/>
    </source>
</evidence>
<dbReference type="InterPro" id="IPR005186">
    <property type="entry name" value="FlaG"/>
</dbReference>
<sequence>MNVSSVNSQNTFSVTGPVSNINNSTSQQDTVEKTVPAEKESEKFSQLLPYQKDPLTKMMEDTNAFLQAINTDIRFKWHEKAHQLMVEVYDSRNDKVIKTFPPKEFLDTIAKIKEYVGALIDKKV</sequence>
<name>A0ABR7T1P8_HELCL</name>
<dbReference type="Proteomes" id="UP000617402">
    <property type="component" value="Unassembled WGS sequence"/>
</dbReference>
<dbReference type="EMBL" id="JACVHF010000008">
    <property type="protein sequence ID" value="MBC9784708.1"/>
    <property type="molecule type" value="Genomic_DNA"/>
</dbReference>
<dbReference type="PANTHER" id="PTHR37166">
    <property type="entry name" value="PROTEIN FLAG"/>
    <property type="match status" value="1"/>
</dbReference>
<keyword evidence="2" id="KW-0969">Cilium</keyword>
<keyword evidence="2" id="KW-0282">Flagellum</keyword>
<keyword evidence="3" id="KW-1185">Reference proteome</keyword>
<evidence type="ECO:0000313" key="3">
    <source>
        <dbReference type="Proteomes" id="UP000617402"/>
    </source>
</evidence>
<keyword evidence="2" id="KW-0966">Cell projection</keyword>
<reference evidence="2 3" key="1">
    <citation type="submission" date="2020-07" db="EMBL/GenBank/DDBJ databases">
        <title>Draft whole-genome sequence of Heliobacterium chlorum DSM 3682, type strain.</title>
        <authorList>
            <person name="Kyndt J.A."/>
            <person name="Meyer T.E."/>
            <person name="Imhoff J.F."/>
        </authorList>
    </citation>
    <scope>NUCLEOTIDE SEQUENCE [LARGE SCALE GENOMIC DNA]</scope>
    <source>
        <strain evidence="2 3">DSM 3682</strain>
    </source>
</reference>
<gene>
    <name evidence="2" type="ORF">H1S01_09320</name>
</gene>
<feature type="compositionally biased region" description="Polar residues" evidence="1">
    <location>
        <begin position="1"/>
        <end position="29"/>
    </location>
</feature>
<dbReference type="InterPro" id="IPR035924">
    <property type="entry name" value="FlaG-like_sf"/>
</dbReference>
<proteinExistence type="predicted"/>
<dbReference type="SUPFAM" id="SSF160214">
    <property type="entry name" value="FlaG-like"/>
    <property type="match status" value="1"/>
</dbReference>
<dbReference type="Gene3D" id="3.30.160.170">
    <property type="entry name" value="FlaG-like"/>
    <property type="match status" value="1"/>
</dbReference>
<feature type="region of interest" description="Disordered" evidence="1">
    <location>
        <begin position="1"/>
        <end position="43"/>
    </location>
</feature>
<dbReference type="Pfam" id="PF03646">
    <property type="entry name" value="FlaG"/>
    <property type="match status" value="1"/>
</dbReference>